<dbReference type="CDD" id="cd15845">
    <property type="entry name" value="SNARE_syntaxin16"/>
    <property type="match status" value="1"/>
</dbReference>
<gene>
    <name evidence="11" type="ORF">CVT24_003947</name>
</gene>
<dbReference type="PANTHER" id="PTHR19957:SF83">
    <property type="entry name" value="SYNTAXIN-16"/>
    <property type="match status" value="1"/>
</dbReference>
<dbReference type="AlphaFoldDB" id="A0A409Y6G6"/>
<keyword evidence="7" id="KW-0333">Golgi apparatus</keyword>
<sequence length="275" mass="30647">MSAPTTRSRTGLFLSYRDSTSHYTDSESQRLITPADSIPLPPKWVDYSDQVENILVQTQANIAILDKLHAKHVLPGFSDRSQEERDIENLTTQITKDFRTCHSLIQKLASPPHSFPPHPQLSSHEARAGKNVQRALAAKVQDLSATFRKKQRVYMEKLQGHAIKNQDLLVASGVIHLRGSDGMSAVDDDIQAATHTRAQSQSQSLIQSDHSVQLQSRDRELTEIAKSIASLAELFKELSDLVIDQGTLLDSVEYNLEQTATQMEDAVIDLKVATR</sequence>
<dbReference type="InterPro" id="IPR000727">
    <property type="entry name" value="T_SNARE_dom"/>
</dbReference>
<keyword evidence="4" id="KW-0812">Transmembrane</keyword>
<dbReference type="Gene3D" id="1.20.58.70">
    <property type="match status" value="1"/>
</dbReference>
<proteinExistence type="inferred from homology"/>
<comment type="caution">
    <text evidence="11">The sequence shown here is derived from an EMBL/GenBank/DDBJ whole genome shotgun (WGS) entry which is preliminary data.</text>
</comment>
<keyword evidence="8" id="KW-0175">Coiled coil</keyword>
<dbReference type="InterPro" id="IPR045242">
    <property type="entry name" value="Syntaxin"/>
</dbReference>
<accession>A0A409Y6G6</accession>
<comment type="similarity">
    <text evidence="2">Belongs to the syntaxin family.</text>
</comment>
<dbReference type="EMBL" id="NHTK01001381">
    <property type="protein sequence ID" value="PPQ98614.1"/>
    <property type="molecule type" value="Genomic_DNA"/>
</dbReference>
<dbReference type="InterPro" id="IPR006012">
    <property type="entry name" value="Syntaxin/epimorphin_CS"/>
</dbReference>
<dbReference type="PROSITE" id="PS50192">
    <property type="entry name" value="T_SNARE"/>
    <property type="match status" value="1"/>
</dbReference>
<keyword evidence="9" id="KW-0472">Membrane</keyword>
<dbReference type="InterPro" id="IPR010989">
    <property type="entry name" value="SNARE"/>
</dbReference>
<dbReference type="PROSITE" id="PS00914">
    <property type="entry name" value="SYNTAXIN"/>
    <property type="match status" value="1"/>
</dbReference>
<organism evidence="11 12">
    <name type="scientific">Panaeolus cyanescens</name>
    <dbReference type="NCBI Taxonomy" id="181874"/>
    <lineage>
        <taxon>Eukaryota</taxon>
        <taxon>Fungi</taxon>
        <taxon>Dikarya</taxon>
        <taxon>Basidiomycota</taxon>
        <taxon>Agaricomycotina</taxon>
        <taxon>Agaricomycetes</taxon>
        <taxon>Agaricomycetidae</taxon>
        <taxon>Agaricales</taxon>
        <taxon>Agaricineae</taxon>
        <taxon>Galeropsidaceae</taxon>
        <taxon>Panaeolus</taxon>
    </lineage>
</organism>
<protein>
    <recommendedName>
        <fullName evidence="10">t-SNARE coiled-coil homology domain-containing protein</fullName>
    </recommendedName>
</protein>
<evidence type="ECO:0000256" key="1">
    <source>
        <dbReference type="ARBA" id="ARBA00004409"/>
    </source>
</evidence>
<dbReference type="GO" id="GO:0000139">
    <property type="term" value="C:Golgi membrane"/>
    <property type="evidence" value="ECO:0007669"/>
    <property type="project" value="UniProtKB-SubCell"/>
</dbReference>
<evidence type="ECO:0000256" key="9">
    <source>
        <dbReference type="ARBA" id="ARBA00023136"/>
    </source>
</evidence>
<dbReference type="GO" id="GO:0006906">
    <property type="term" value="P:vesicle fusion"/>
    <property type="evidence" value="ECO:0007669"/>
    <property type="project" value="TreeGrafter"/>
</dbReference>
<keyword evidence="6" id="KW-1133">Transmembrane helix</keyword>
<evidence type="ECO:0000259" key="10">
    <source>
        <dbReference type="PROSITE" id="PS50192"/>
    </source>
</evidence>
<evidence type="ECO:0000313" key="11">
    <source>
        <dbReference type="EMBL" id="PPQ98614.1"/>
    </source>
</evidence>
<dbReference type="GO" id="GO:0005484">
    <property type="term" value="F:SNAP receptor activity"/>
    <property type="evidence" value="ECO:0007669"/>
    <property type="project" value="InterPro"/>
</dbReference>
<comment type="subcellular location">
    <subcellularLocation>
        <location evidence="1">Golgi apparatus membrane</location>
        <topology evidence="1">Single-pass type IV membrane protein</topology>
    </subcellularLocation>
</comment>
<dbReference type="GO" id="GO:0006886">
    <property type="term" value="P:intracellular protein transport"/>
    <property type="evidence" value="ECO:0007669"/>
    <property type="project" value="InterPro"/>
</dbReference>
<dbReference type="Proteomes" id="UP000284842">
    <property type="component" value="Unassembled WGS sequence"/>
</dbReference>
<dbReference type="PANTHER" id="PTHR19957">
    <property type="entry name" value="SYNTAXIN"/>
    <property type="match status" value="1"/>
</dbReference>
<evidence type="ECO:0000313" key="12">
    <source>
        <dbReference type="Proteomes" id="UP000284842"/>
    </source>
</evidence>
<feature type="domain" description="T-SNARE coiled-coil homology" evidence="10">
    <location>
        <begin position="211"/>
        <end position="273"/>
    </location>
</feature>
<dbReference type="GO" id="GO:0031201">
    <property type="term" value="C:SNARE complex"/>
    <property type="evidence" value="ECO:0007669"/>
    <property type="project" value="TreeGrafter"/>
</dbReference>
<dbReference type="InParanoid" id="A0A409Y6G6"/>
<evidence type="ECO:0000256" key="3">
    <source>
        <dbReference type="ARBA" id="ARBA00022448"/>
    </source>
</evidence>
<keyword evidence="3" id="KW-0813">Transport</keyword>
<evidence type="ECO:0000256" key="4">
    <source>
        <dbReference type="ARBA" id="ARBA00022692"/>
    </source>
</evidence>
<dbReference type="OrthoDB" id="10251371at2759"/>
<evidence type="ECO:0000256" key="7">
    <source>
        <dbReference type="ARBA" id="ARBA00023034"/>
    </source>
</evidence>
<evidence type="ECO:0000256" key="2">
    <source>
        <dbReference type="ARBA" id="ARBA00009063"/>
    </source>
</evidence>
<evidence type="ECO:0000256" key="5">
    <source>
        <dbReference type="ARBA" id="ARBA00022927"/>
    </source>
</evidence>
<dbReference type="SUPFAM" id="SSF47661">
    <property type="entry name" value="t-snare proteins"/>
    <property type="match status" value="1"/>
</dbReference>
<evidence type="ECO:0000256" key="6">
    <source>
        <dbReference type="ARBA" id="ARBA00022989"/>
    </source>
</evidence>
<dbReference type="SMART" id="SM00397">
    <property type="entry name" value="t_SNARE"/>
    <property type="match status" value="1"/>
</dbReference>
<name>A0A409Y6G6_9AGAR</name>
<dbReference type="GO" id="GO:0048278">
    <property type="term" value="P:vesicle docking"/>
    <property type="evidence" value="ECO:0007669"/>
    <property type="project" value="TreeGrafter"/>
</dbReference>
<dbReference type="GO" id="GO:0000149">
    <property type="term" value="F:SNARE binding"/>
    <property type="evidence" value="ECO:0007669"/>
    <property type="project" value="TreeGrafter"/>
</dbReference>
<dbReference type="STRING" id="181874.A0A409Y6G6"/>
<keyword evidence="12" id="KW-1185">Reference proteome</keyword>
<dbReference type="FunCoup" id="A0A409Y6G6">
    <property type="interactions" value="405"/>
</dbReference>
<evidence type="ECO:0000256" key="8">
    <source>
        <dbReference type="ARBA" id="ARBA00023054"/>
    </source>
</evidence>
<keyword evidence="5" id="KW-0653">Protein transport</keyword>
<reference evidence="11 12" key="1">
    <citation type="journal article" date="2018" name="Evol. Lett.">
        <title>Horizontal gene cluster transfer increased hallucinogenic mushroom diversity.</title>
        <authorList>
            <person name="Reynolds H.T."/>
            <person name="Vijayakumar V."/>
            <person name="Gluck-Thaler E."/>
            <person name="Korotkin H.B."/>
            <person name="Matheny P.B."/>
            <person name="Slot J.C."/>
        </authorList>
    </citation>
    <scope>NUCLEOTIDE SEQUENCE [LARGE SCALE GENOMIC DNA]</scope>
    <source>
        <strain evidence="11 12">2629</strain>
    </source>
</reference>